<sequence>MEKSSFFNSVNGDRKYKASDFAEFFNSLVTNGVFPNSNTNLQVVTNSNNMTVTVKPGKAWINGYVYINTDDLILNIDVADGVLNRIDRVVLKLDFLNRQIKAEVKKGNFESTPIAPILQRDLDAYELCIADIYVNKGVISIVQANITDLRMNTSLCGWVNSLIQADTTAIFNQYLDWYNTKTRQYDTDFTTWSNAEKTNFEATKEQLEKDFIIWFKSVKNTLSGDVAGNLLNIITAVPRIYRGTTDPIEPRNVDFWFKEI</sequence>
<proteinExistence type="predicted"/>
<accession>A0A7Y0EL69</accession>
<dbReference type="RefSeq" id="WP_169300082.1">
    <property type="nucleotide sequence ID" value="NZ_JABBNI010000065.1"/>
</dbReference>
<evidence type="ECO:0000313" key="1">
    <source>
        <dbReference type="EMBL" id="NMM65503.1"/>
    </source>
</evidence>
<evidence type="ECO:0000313" key="2">
    <source>
        <dbReference type="Proteomes" id="UP000537131"/>
    </source>
</evidence>
<protein>
    <recommendedName>
        <fullName evidence="3">Phage structural protein</fullName>
    </recommendedName>
</protein>
<dbReference type="Proteomes" id="UP000537131">
    <property type="component" value="Unassembled WGS sequence"/>
</dbReference>
<keyword evidence="2" id="KW-1185">Reference proteome</keyword>
<dbReference type="AlphaFoldDB" id="A0A7Y0EL69"/>
<gene>
    <name evidence="1" type="ORF">HBE96_23270</name>
</gene>
<reference evidence="1 2" key="1">
    <citation type="submission" date="2020-06" db="EMBL/GenBank/DDBJ databases">
        <title>Complete Genome Sequence of Clostridium muelleri sp. nov. P21T, an Acid-Alcohol Producing Acetogen Isolated from Old Hay.</title>
        <authorList>
            <person name="Duncan K.E."/>
            <person name="Tanner R.S."/>
        </authorList>
    </citation>
    <scope>NUCLEOTIDE SEQUENCE [LARGE SCALE GENOMIC DNA]</scope>
    <source>
        <strain evidence="1 2">P21</strain>
    </source>
</reference>
<evidence type="ECO:0008006" key="3">
    <source>
        <dbReference type="Google" id="ProtNLM"/>
    </source>
</evidence>
<name>A0A7Y0EL69_9CLOT</name>
<organism evidence="1 2">
    <name type="scientific">Clostridium muellerianum</name>
    <dbReference type="NCBI Taxonomy" id="2716538"/>
    <lineage>
        <taxon>Bacteria</taxon>
        <taxon>Bacillati</taxon>
        <taxon>Bacillota</taxon>
        <taxon>Clostridia</taxon>
        <taxon>Eubacteriales</taxon>
        <taxon>Clostridiaceae</taxon>
        <taxon>Clostridium</taxon>
    </lineage>
</organism>
<dbReference type="EMBL" id="JABBNI010000065">
    <property type="protein sequence ID" value="NMM65503.1"/>
    <property type="molecule type" value="Genomic_DNA"/>
</dbReference>
<comment type="caution">
    <text evidence="1">The sequence shown here is derived from an EMBL/GenBank/DDBJ whole genome shotgun (WGS) entry which is preliminary data.</text>
</comment>